<dbReference type="PANTHER" id="PTHR45947">
    <property type="entry name" value="SULFOQUINOVOSYL TRANSFERASE SQD2"/>
    <property type="match status" value="1"/>
</dbReference>
<dbReference type="SUPFAM" id="SSF53756">
    <property type="entry name" value="UDP-Glycosyltransferase/glycogen phosphorylase"/>
    <property type="match status" value="1"/>
</dbReference>
<dbReference type="AlphaFoldDB" id="A0A7K0FVJ0"/>
<organism evidence="3 4">
    <name type="scientific">Pedobacter petrophilus</name>
    <dbReference type="NCBI Taxonomy" id="1908241"/>
    <lineage>
        <taxon>Bacteria</taxon>
        <taxon>Pseudomonadati</taxon>
        <taxon>Bacteroidota</taxon>
        <taxon>Sphingobacteriia</taxon>
        <taxon>Sphingobacteriales</taxon>
        <taxon>Sphingobacteriaceae</taxon>
        <taxon>Pedobacter</taxon>
    </lineage>
</organism>
<proteinExistence type="predicted"/>
<dbReference type="EMBL" id="WKKH01000006">
    <property type="protein sequence ID" value="MRX75627.1"/>
    <property type="molecule type" value="Genomic_DNA"/>
</dbReference>
<evidence type="ECO:0000313" key="3">
    <source>
        <dbReference type="EMBL" id="MRX75627.1"/>
    </source>
</evidence>
<dbReference type="InterPro" id="IPR050194">
    <property type="entry name" value="Glycosyltransferase_grp1"/>
</dbReference>
<gene>
    <name evidence="3" type="ORF">GJU39_05950</name>
</gene>
<protein>
    <submittedName>
        <fullName evidence="3">Glycosyltransferase</fullName>
    </submittedName>
</protein>
<dbReference type="InterPro" id="IPR028098">
    <property type="entry name" value="Glyco_trans_4-like_N"/>
</dbReference>
<dbReference type="InterPro" id="IPR001296">
    <property type="entry name" value="Glyco_trans_1"/>
</dbReference>
<feature type="domain" description="Glycosyltransferase subfamily 4-like N-terminal" evidence="2">
    <location>
        <begin position="18"/>
        <end position="91"/>
    </location>
</feature>
<feature type="domain" description="Glycosyl transferase family 1" evidence="1">
    <location>
        <begin position="171"/>
        <end position="291"/>
    </location>
</feature>
<evidence type="ECO:0000259" key="1">
    <source>
        <dbReference type="Pfam" id="PF00534"/>
    </source>
</evidence>
<dbReference type="Proteomes" id="UP000487757">
    <property type="component" value="Unassembled WGS sequence"/>
</dbReference>
<dbReference type="Pfam" id="PF00534">
    <property type="entry name" value="Glycos_transf_1"/>
    <property type="match status" value="1"/>
</dbReference>
<keyword evidence="4" id="KW-1185">Reference proteome</keyword>
<dbReference type="RefSeq" id="WP_154279785.1">
    <property type="nucleotide sequence ID" value="NZ_JBHUJQ010000001.1"/>
</dbReference>
<accession>A0A7K0FVJ0</accession>
<comment type="caution">
    <text evidence="3">The sequence shown here is derived from an EMBL/GenBank/DDBJ whole genome shotgun (WGS) entry which is preliminary data.</text>
</comment>
<evidence type="ECO:0000259" key="2">
    <source>
        <dbReference type="Pfam" id="PF13439"/>
    </source>
</evidence>
<evidence type="ECO:0000313" key="4">
    <source>
        <dbReference type="Proteomes" id="UP000487757"/>
    </source>
</evidence>
<dbReference type="Pfam" id="PF13439">
    <property type="entry name" value="Glyco_transf_4"/>
    <property type="match status" value="1"/>
</dbReference>
<dbReference type="Gene3D" id="3.40.50.2000">
    <property type="entry name" value="Glycogen Phosphorylase B"/>
    <property type="match status" value="2"/>
</dbReference>
<keyword evidence="3" id="KW-0808">Transferase</keyword>
<dbReference type="GO" id="GO:0016757">
    <property type="term" value="F:glycosyltransferase activity"/>
    <property type="evidence" value="ECO:0007669"/>
    <property type="project" value="InterPro"/>
</dbReference>
<sequence length="344" mass="38243">MKIAIIADPELPVPPLLYGGIERIIAMLANGYVNLGYEVSLFAHADSKTAAKLFAYTGKTSRRFSDILQNSFLINKELLSHRYDIIHSFGRLIYLLPQLPLSVPKLMSYQREPTISQVKKAKKISRSNSLAFTGCSAYISNQILPYAPAYPIFNGVDLAFYHFNNEISADAPLVFLGRIEPIKGTHTAIQVALATKKKLVIAGNIPNEYINYFEQEIKPHLSDEITYIGAVNDEQKNNILGSALALLMPIEWDEPFGIVMAEAMACGTPVIGFYRGSVPEVIISGVNGFRCNTLEEMIVAVKSIGTIDRKTVREDAAQRFSSHVIINQYLDLYSKLINSEDFNS</sequence>
<dbReference type="PANTHER" id="PTHR45947:SF3">
    <property type="entry name" value="SULFOQUINOVOSYL TRANSFERASE SQD2"/>
    <property type="match status" value="1"/>
</dbReference>
<dbReference type="CDD" id="cd03802">
    <property type="entry name" value="GT4_AviGT4-like"/>
    <property type="match status" value="1"/>
</dbReference>
<name>A0A7K0FVJ0_9SPHI</name>
<dbReference type="OrthoDB" id="9801573at2"/>
<reference evidence="3 4" key="1">
    <citation type="submission" date="2019-11" db="EMBL/GenBank/DDBJ databases">
        <title>Pedobacter petrophilus genome.</title>
        <authorList>
            <person name="Feldbauer M.J."/>
            <person name="Newman J.D."/>
        </authorList>
    </citation>
    <scope>NUCLEOTIDE SEQUENCE [LARGE SCALE GENOMIC DNA]</scope>
    <source>
        <strain evidence="3 4">LMG 29686</strain>
    </source>
</reference>